<dbReference type="Gene3D" id="1.10.260.40">
    <property type="entry name" value="lambda repressor-like DNA-binding domains"/>
    <property type="match status" value="1"/>
</dbReference>
<dbReference type="InterPro" id="IPR010982">
    <property type="entry name" value="Lambda_DNA-bd_dom_sf"/>
</dbReference>
<dbReference type="PATRIC" id="fig|429727.3.peg.1122"/>
<proteinExistence type="predicted"/>
<dbReference type="RefSeq" id="WP_046104073.1">
    <property type="nucleotide sequence ID" value="NZ_JZEY01000054.1"/>
</dbReference>
<reference evidence="2 3" key="1">
    <citation type="submission" date="2015-03" db="EMBL/GenBank/DDBJ databases">
        <authorList>
            <person name="Hassan Y."/>
            <person name="Lepp D."/>
            <person name="Li X.-Z."/>
            <person name="Zhou T."/>
        </authorList>
    </citation>
    <scope>NUCLEOTIDE SEQUENCE [LARGE SCALE GENOMIC DNA]</scope>
    <source>
        <strain evidence="2 3">IPL18</strain>
    </source>
</reference>
<protein>
    <recommendedName>
        <fullName evidence="1">RsaL-like HTH domain-containing protein</fullName>
    </recommendedName>
</protein>
<accession>A0A0F5FLD0</accession>
<dbReference type="GO" id="GO:0003677">
    <property type="term" value="F:DNA binding"/>
    <property type="evidence" value="ECO:0007669"/>
    <property type="project" value="InterPro"/>
</dbReference>
<dbReference type="EMBL" id="JZEY01000054">
    <property type="protein sequence ID" value="KKB09380.1"/>
    <property type="molecule type" value="Genomic_DNA"/>
</dbReference>
<dbReference type="Proteomes" id="UP000033649">
    <property type="component" value="Unassembled WGS sequence"/>
</dbReference>
<evidence type="ECO:0000259" key="1">
    <source>
        <dbReference type="Pfam" id="PF22495"/>
    </source>
</evidence>
<dbReference type="OrthoDB" id="9799384at2"/>
<dbReference type="InterPro" id="IPR055172">
    <property type="entry name" value="HTH_RsaL-like"/>
</dbReference>
<evidence type="ECO:0000313" key="3">
    <source>
        <dbReference type="Proteomes" id="UP000033649"/>
    </source>
</evidence>
<dbReference type="SUPFAM" id="SSF47413">
    <property type="entry name" value="lambda repressor-like DNA-binding domains"/>
    <property type="match status" value="1"/>
</dbReference>
<gene>
    <name evidence="2" type="ORF">VE26_05425</name>
</gene>
<name>A0A0F5FLD0_9HYPH</name>
<feature type="domain" description="RsaL-like HTH" evidence="1">
    <location>
        <begin position="9"/>
        <end position="38"/>
    </location>
</feature>
<keyword evidence="3" id="KW-1185">Reference proteome</keyword>
<dbReference type="AlphaFoldDB" id="A0A0F5FLD0"/>
<comment type="caution">
    <text evidence="2">The sequence shown here is derived from an EMBL/GenBank/DDBJ whole genome shotgun (WGS) entry which is preliminary data.</text>
</comment>
<organism evidence="2 3">
    <name type="scientific">Devosia chinhatensis</name>
    <dbReference type="NCBI Taxonomy" id="429727"/>
    <lineage>
        <taxon>Bacteria</taxon>
        <taxon>Pseudomonadati</taxon>
        <taxon>Pseudomonadota</taxon>
        <taxon>Alphaproteobacteria</taxon>
        <taxon>Hyphomicrobiales</taxon>
        <taxon>Devosiaceae</taxon>
        <taxon>Devosia</taxon>
    </lineage>
</organism>
<evidence type="ECO:0000313" key="2">
    <source>
        <dbReference type="EMBL" id="KKB09380.1"/>
    </source>
</evidence>
<dbReference type="Pfam" id="PF22495">
    <property type="entry name" value="HTH_92"/>
    <property type="match status" value="1"/>
</dbReference>
<sequence>MLTKDDILALRGDLNESQQKFASRFGLTQTAVSRWETEGPPQKGLVAMALEKLRARTPATPSSEEVA</sequence>